<feature type="compositionally biased region" description="Low complexity" evidence="4">
    <location>
        <begin position="926"/>
        <end position="937"/>
    </location>
</feature>
<organism evidence="5 6">
    <name type="scientific">Chlamydomonas schloesseri</name>
    <dbReference type="NCBI Taxonomy" id="2026947"/>
    <lineage>
        <taxon>Eukaryota</taxon>
        <taxon>Viridiplantae</taxon>
        <taxon>Chlorophyta</taxon>
        <taxon>core chlorophytes</taxon>
        <taxon>Chlorophyceae</taxon>
        <taxon>CS clade</taxon>
        <taxon>Chlamydomonadales</taxon>
        <taxon>Chlamydomonadaceae</taxon>
        <taxon>Chlamydomonas</taxon>
    </lineage>
</organism>
<feature type="repeat" description="WD" evidence="3">
    <location>
        <begin position="48"/>
        <end position="79"/>
    </location>
</feature>
<feature type="region of interest" description="Disordered" evidence="4">
    <location>
        <begin position="536"/>
        <end position="574"/>
    </location>
</feature>
<feature type="compositionally biased region" description="Acidic residues" evidence="4">
    <location>
        <begin position="1136"/>
        <end position="1146"/>
    </location>
</feature>
<dbReference type="PANTHER" id="PTHR15574:SF40">
    <property type="entry name" value="WD AND TETRATRICOPEPTIDE REPEATS PROTEIN 1"/>
    <property type="match status" value="1"/>
</dbReference>
<feature type="compositionally biased region" description="Gly residues" evidence="4">
    <location>
        <begin position="1116"/>
        <end position="1135"/>
    </location>
</feature>
<evidence type="ECO:0000256" key="4">
    <source>
        <dbReference type="SAM" id="MobiDB-lite"/>
    </source>
</evidence>
<feature type="compositionally biased region" description="Gly residues" evidence="4">
    <location>
        <begin position="774"/>
        <end position="784"/>
    </location>
</feature>
<feature type="compositionally biased region" description="Low complexity" evidence="4">
    <location>
        <begin position="654"/>
        <end position="677"/>
    </location>
</feature>
<feature type="compositionally biased region" description="Acidic residues" evidence="4">
    <location>
        <begin position="639"/>
        <end position="651"/>
    </location>
</feature>
<comment type="caution">
    <text evidence="5">The sequence shown here is derived from an EMBL/GenBank/DDBJ whole genome shotgun (WGS) entry which is preliminary data.</text>
</comment>
<dbReference type="Gene3D" id="1.25.40.10">
    <property type="entry name" value="Tetratricopeptide repeat domain"/>
    <property type="match status" value="1"/>
</dbReference>
<dbReference type="SUPFAM" id="SSF48452">
    <property type="entry name" value="TPR-like"/>
    <property type="match status" value="1"/>
</dbReference>
<dbReference type="InterPro" id="IPR001680">
    <property type="entry name" value="WD40_rpt"/>
</dbReference>
<dbReference type="Proteomes" id="UP000613740">
    <property type="component" value="Unassembled WGS sequence"/>
</dbReference>
<proteinExistence type="predicted"/>
<feature type="compositionally biased region" description="Low complexity" evidence="4">
    <location>
        <begin position="738"/>
        <end position="773"/>
    </location>
</feature>
<feature type="region of interest" description="Disordered" evidence="4">
    <location>
        <begin position="608"/>
        <end position="887"/>
    </location>
</feature>
<evidence type="ECO:0000313" key="5">
    <source>
        <dbReference type="EMBL" id="KAG2440433.1"/>
    </source>
</evidence>
<name>A0A835TC09_9CHLO</name>
<feature type="region of interest" description="Disordered" evidence="4">
    <location>
        <begin position="906"/>
        <end position="952"/>
    </location>
</feature>
<feature type="region of interest" description="Disordered" evidence="4">
    <location>
        <begin position="1116"/>
        <end position="1155"/>
    </location>
</feature>
<evidence type="ECO:0000256" key="3">
    <source>
        <dbReference type="PROSITE-ProRule" id="PRU00221"/>
    </source>
</evidence>
<dbReference type="Gene3D" id="2.130.10.10">
    <property type="entry name" value="YVTN repeat-like/Quinoprotein amine dehydrogenase"/>
    <property type="match status" value="3"/>
</dbReference>
<dbReference type="GO" id="GO:0045717">
    <property type="term" value="P:negative regulation of fatty acid biosynthetic process"/>
    <property type="evidence" value="ECO:0007669"/>
    <property type="project" value="TreeGrafter"/>
</dbReference>
<dbReference type="SUPFAM" id="SSF50978">
    <property type="entry name" value="WD40 repeat-like"/>
    <property type="match status" value="1"/>
</dbReference>
<dbReference type="OrthoDB" id="4869960at2759"/>
<accession>A0A835TC09</accession>
<dbReference type="PROSITE" id="PS50294">
    <property type="entry name" value="WD_REPEATS_REGION"/>
    <property type="match status" value="1"/>
</dbReference>
<sequence length="1155" mass="117822">MAQAPSGLHQLLLAREIGVSGPQESAPYKRSFHFPVHYAGKLSVAHTYNGHNGCVNRLSWNSDGTLLLSGSDDRRAIIWHHPEVERTPLALSTEHRANIFGVQFLPCTGDRRVVTGAMDDTVQLHDLEASPATHIPRSGSAGGGGRAQQPPIHRRVAASAHLQSVMPRTKVYFSHKDRVKDVRVEPMNPHNFWSGGEDGVVRQYDTRQPNQDKWESPTVLVQLRDGHKTIQVKSLDINKAHPHLLAVAGSDPHIRLYDRRKLGTGGWQRRGATPPVMALAPPHLPLAAAARHGRSHATYVAFSNRGDKLVTTYHADHAYCFDITSGGDLSALFPDPAAALGVGTGAAAPPAAGGVSGLVLPLRQQSATPPSRGEAGGSGDSAALRGIGGGGSSGSGSSSPLPPRADEAKARGNTCMFERKWTAAVVAFTDALHWAPGAAVLYGQRAEALLGRGWVGDAAMALRDCDTAIGLDEGFGRAYLRRIHALQALQQFQCALTAVDEYQRRFPGRAADDVTTLVVSLRAAVEERRRLYEARRQQQERRRAQRAAALARVQGRVDSPARPMPGGASAAGSRGAGASAAAAAETAATAVAETAAAAAAAVSAAATSAGGGAGAGSSTEDAEMEDSEVYGPPPPPYESAEEGDDDDDDDREAASGGAVSAPMAAEGPAGAALESSSRGQGLEASQLEEGIAEQATSARPAAASPASVGQAARAGSSAPASAGGLAHTAEAAQLSDRQAPQEPAGEAAAGEPQGRSVPGARCGATAATAAPSGSSGGGGGGGGAAAAEEAGGHARAGSAAPAGPSGTSGAGDGAEATTAEAAVEAARASGPGRPPETASDGDGPARRFLRSEEEEEDEDEDEDEAPDEGEDEGDTTDVESLPGEEDPDMELFLQYYSRVMDIAGASGSGGAGASASARHGGYPGDPGTSTSSAAAAGGCSGGGAGPGGRRIRGAWDGTPGGRRMLQRYVGQCNVQTDIKEVGFLGSDDSVVAAGSDCGRVFLYDAASGAVLRALPADEDVANCVQCHPSLPVIATSGIETVVRLWAPTDALPSPAAVRELAEELDAVVGRNQERMKEGPSMLRASALQQALQENPQLWQLLMSQLYGRGVMGARGRPGGGGAGAAAGPAAGGGEEPGGDDDDDDEGHPEVSCRMA</sequence>
<dbReference type="InterPro" id="IPR011990">
    <property type="entry name" value="TPR-like_helical_dom_sf"/>
</dbReference>
<dbReference type="AlphaFoldDB" id="A0A835TC09"/>
<gene>
    <name evidence="5" type="ORF">HYH02_010318</name>
</gene>
<dbReference type="EMBL" id="JAEHOD010000038">
    <property type="protein sequence ID" value="KAG2440433.1"/>
    <property type="molecule type" value="Genomic_DNA"/>
</dbReference>
<dbReference type="PANTHER" id="PTHR15574">
    <property type="entry name" value="WD REPEAT DOMAIN-CONTAINING FAMILY"/>
    <property type="match status" value="1"/>
</dbReference>
<feature type="compositionally biased region" description="Acidic residues" evidence="4">
    <location>
        <begin position="852"/>
        <end position="887"/>
    </location>
</feature>
<dbReference type="GO" id="GO:0080008">
    <property type="term" value="C:Cul4-RING E3 ubiquitin ligase complex"/>
    <property type="evidence" value="ECO:0007669"/>
    <property type="project" value="TreeGrafter"/>
</dbReference>
<reference evidence="5" key="1">
    <citation type="journal article" date="2020" name="bioRxiv">
        <title>Comparative genomics of Chlamydomonas.</title>
        <authorList>
            <person name="Craig R.J."/>
            <person name="Hasan A.R."/>
            <person name="Ness R.W."/>
            <person name="Keightley P.D."/>
        </authorList>
    </citation>
    <scope>NUCLEOTIDE SEQUENCE</scope>
    <source>
        <strain evidence="5">CCAP 11/173</strain>
    </source>
</reference>
<feature type="compositionally biased region" description="Low complexity" evidence="4">
    <location>
        <begin position="546"/>
        <end position="557"/>
    </location>
</feature>
<dbReference type="InterPro" id="IPR045151">
    <property type="entry name" value="DCAF8"/>
</dbReference>
<dbReference type="SMART" id="SM00320">
    <property type="entry name" value="WD40"/>
    <property type="match status" value="7"/>
</dbReference>
<evidence type="ECO:0000256" key="2">
    <source>
        <dbReference type="ARBA" id="ARBA00022737"/>
    </source>
</evidence>
<keyword evidence="6" id="KW-1185">Reference proteome</keyword>
<feature type="compositionally biased region" description="Low complexity" evidence="4">
    <location>
        <begin position="695"/>
        <end position="726"/>
    </location>
</feature>
<dbReference type="Pfam" id="PF00400">
    <property type="entry name" value="WD40"/>
    <property type="match status" value="1"/>
</dbReference>
<protein>
    <submittedName>
        <fullName evidence="5">Uncharacterized protein</fullName>
    </submittedName>
</protein>
<keyword evidence="2" id="KW-0677">Repeat</keyword>
<dbReference type="InterPro" id="IPR015943">
    <property type="entry name" value="WD40/YVTN_repeat-like_dom_sf"/>
</dbReference>
<evidence type="ECO:0000256" key="1">
    <source>
        <dbReference type="ARBA" id="ARBA00022574"/>
    </source>
</evidence>
<feature type="compositionally biased region" description="Low complexity" evidence="4">
    <location>
        <begin position="813"/>
        <end position="831"/>
    </location>
</feature>
<feature type="compositionally biased region" description="Gly residues" evidence="4">
    <location>
        <begin position="938"/>
        <end position="948"/>
    </location>
</feature>
<feature type="region of interest" description="Disordered" evidence="4">
    <location>
        <begin position="365"/>
        <end position="409"/>
    </location>
</feature>
<evidence type="ECO:0000313" key="6">
    <source>
        <dbReference type="Proteomes" id="UP000613740"/>
    </source>
</evidence>
<dbReference type="GO" id="GO:0005737">
    <property type="term" value="C:cytoplasm"/>
    <property type="evidence" value="ECO:0007669"/>
    <property type="project" value="TreeGrafter"/>
</dbReference>
<feature type="compositionally biased region" description="Low complexity" evidence="4">
    <location>
        <begin position="785"/>
        <end position="805"/>
    </location>
</feature>
<dbReference type="PROSITE" id="PS50082">
    <property type="entry name" value="WD_REPEATS_2"/>
    <property type="match status" value="1"/>
</dbReference>
<keyword evidence="1 3" id="KW-0853">WD repeat</keyword>
<dbReference type="InterPro" id="IPR036322">
    <property type="entry name" value="WD40_repeat_dom_sf"/>
</dbReference>